<name>A0A2R9STY4_9BACL</name>
<evidence type="ECO:0000313" key="1">
    <source>
        <dbReference type="EMBL" id="EFU40836.1"/>
    </source>
</evidence>
<accession>A0A2R9STY4</accession>
<dbReference type="GO" id="GO:0016787">
    <property type="term" value="F:hydrolase activity"/>
    <property type="evidence" value="ECO:0007669"/>
    <property type="project" value="UniProtKB-KW"/>
</dbReference>
<protein>
    <submittedName>
        <fullName evidence="1">Glycoside hydrolase family 16</fullName>
    </submittedName>
</protein>
<gene>
    <name evidence="1" type="ORF">PVOR_18279</name>
</gene>
<sequence>MGSNYVNYTFIGNPNAPRPDVSDQEDIVIGTPSNPAIDGMNLIWQDEFSGTSLDMSKWNYEQGYYLNDVSEYMGLGQCGIAALY</sequence>
<comment type="caution">
    <text evidence="1">The sequence shown here is derived from an EMBL/GenBank/DDBJ whole genome shotgun (WGS) entry which is preliminary data.</text>
</comment>
<proteinExistence type="predicted"/>
<dbReference type="SUPFAM" id="SSF49899">
    <property type="entry name" value="Concanavalin A-like lectins/glucanases"/>
    <property type="match status" value="1"/>
</dbReference>
<dbReference type="Proteomes" id="UP000003094">
    <property type="component" value="Unassembled WGS sequence"/>
</dbReference>
<dbReference type="RefSeq" id="WP_006210500.1">
    <property type="nucleotide sequence ID" value="NZ_ADHJ01000025.1"/>
</dbReference>
<organism evidence="1 2">
    <name type="scientific">Paenibacillus vortex V453</name>
    <dbReference type="NCBI Taxonomy" id="715225"/>
    <lineage>
        <taxon>Bacteria</taxon>
        <taxon>Bacillati</taxon>
        <taxon>Bacillota</taxon>
        <taxon>Bacilli</taxon>
        <taxon>Bacillales</taxon>
        <taxon>Paenibacillaceae</taxon>
        <taxon>Paenibacillus</taxon>
    </lineage>
</organism>
<dbReference type="KEGG" id="pvo:PVOR_18279"/>
<reference evidence="1 2" key="1">
    <citation type="journal article" date="2010" name="BMC Genomics">
        <title>Genome sequence of the pattern forming Paenibacillus vortex bacterium reveals potential for thriving in complex environments.</title>
        <authorList>
            <person name="Sirota-Madi A."/>
            <person name="Olender T."/>
            <person name="Helman Y."/>
            <person name="Ingham C."/>
            <person name="Brainis I."/>
            <person name="Roth D."/>
            <person name="Hagi E."/>
            <person name="Brodsky L."/>
            <person name="Leshkowitz D."/>
            <person name="Galatenko V."/>
            <person name="Nikolaev V."/>
            <person name="Mugasimangalam R.C."/>
            <person name="Bransburg-Zabary S."/>
            <person name="Gutnick D.L."/>
            <person name="Lancet D."/>
            <person name="Ben-Jacob E."/>
        </authorList>
    </citation>
    <scope>NUCLEOTIDE SEQUENCE [LARGE SCALE GENOMIC DNA]</scope>
    <source>
        <strain evidence="1 2">V453</strain>
    </source>
</reference>
<keyword evidence="2" id="KW-1185">Reference proteome</keyword>
<dbReference type="EMBL" id="ADHJ01000025">
    <property type="protein sequence ID" value="EFU40836.1"/>
    <property type="molecule type" value="Genomic_DNA"/>
</dbReference>
<dbReference type="Gene3D" id="2.60.120.200">
    <property type="match status" value="1"/>
</dbReference>
<evidence type="ECO:0000313" key="2">
    <source>
        <dbReference type="Proteomes" id="UP000003094"/>
    </source>
</evidence>
<dbReference type="AlphaFoldDB" id="A0A2R9STY4"/>
<keyword evidence="1" id="KW-0378">Hydrolase</keyword>
<dbReference type="InterPro" id="IPR013320">
    <property type="entry name" value="ConA-like_dom_sf"/>
</dbReference>